<dbReference type="Pfam" id="PF21701">
    <property type="entry name" value="GLOD4_C"/>
    <property type="match status" value="1"/>
</dbReference>
<dbReference type="PANTHER" id="PTHR46466">
    <property type="entry name" value="GLYOXALASE DOMAIN-CONTAINING PROTEIN 4"/>
    <property type="match status" value="1"/>
</dbReference>
<feature type="domain" description="VOC" evidence="4">
    <location>
        <begin position="144"/>
        <end position="277"/>
    </location>
</feature>
<dbReference type="PROSITE" id="PS51819">
    <property type="entry name" value="VOC"/>
    <property type="match status" value="2"/>
</dbReference>
<gene>
    <name evidence="5" type="ORF">Esi_0000_0252</name>
</gene>
<dbReference type="Gene3D" id="3.40.30.10">
    <property type="entry name" value="Glutaredoxin"/>
    <property type="match status" value="1"/>
</dbReference>
<dbReference type="InterPro" id="IPR036249">
    <property type="entry name" value="Thioredoxin-like_sf"/>
</dbReference>
<dbReference type="InterPro" id="IPR043194">
    <property type="entry name" value="GLOD4_C"/>
</dbReference>
<dbReference type="EMBL" id="FN649726">
    <property type="protein sequence ID" value="CBN76565.1"/>
    <property type="molecule type" value="Genomic_DNA"/>
</dbReference>
<keyword evidence="2" id="KW-0677">Repeat</keyword>
<organism evidence="5 6">
    <name type="scientific">Ectocarpus siliculosus</name>
    <name type="common">Brown alga</name>
    <name type="synonym">Conferva siliculosa</name>
    <dbReference type="NCBI Taxonomy" id="2880"/>
    <lineage>
        <taxon>Eukaryota</taxon>
        <taxon>Sar</taxon>
        <taxon>Stramenopiles</taxon>
        <taxon>Ochrophyta</taxon>
        <taxon>PX clade</taxon>
        <taxon>Phaeophyceae</taxon>
        <taxon>Ectocarpales</taxon>
        <taxon>Ectocarpaceae</taxon>
        <taxon>Ectocarpus</taxon>
    </lineage>
</organism>
<dbReference type="OMA" id="ANGHEVC"/>
<evidence type="ECO:0000313" key="6">
    <source>
        <dbReference type="Proteomes" id="UP000002630"/>
    </source>
</evidence>
<dbReference type="eggNOG" id="KOG0907">
    <property type="taxonomic scope" value="Eukaryota"/>
</dbReference>
<dbReference type="EMBL" id="FN647682">
    <property type="protein sequence ID" value="CBN76565.1"/>
    <property type="molecule type" value="Genomic_DNA"/>
</dbReference>
<dbReference type="Pfam" id="PF00085">
    <property type="entry name" value="Thioredoxin"/>
    <property type="match status" value="1"/>
</dbReference>
<dbReference type="InterPro" id="IPR004360">
    <property type="entry name" value="Glyas_Fos-R_dOase_dom"/>
</dbReference>
<proteinExistence type="inferred from homology"/>
<evidence type="ECO:0000313" key="5">
    <source>
        <dbReference type="EMBL" id="CBN76565.1"/>
    </source>
</evidence>
<dbReference type="PANTHER" id="PTHR46466:SF1">
    <property type="entry name" value="GLYOXALASE DOMAIN-CONTAINING PROTEIN 4"/>
    <property type="match status" value="1"/>
</dbReference>
<accession>D8LB56</accession>
<dbReference type="Proteomes" id="UP000002630">
    <property type="component" value="Linkage Group LG01"/>
</dbReference>
<dbReference type="CDD" id="cd16357">
    <property type="entry name" value="GLOD4_C"/>
    <property type="match status" value="1"/>
</dbReference>
<feature type="domain" description="Thioredoxin" evidence="3">
    <location>
        <begin position="309"/>
        <end position="428"/>
    </location>
</feature>
<dbReference type="InParanoid" id="D8LB56"/>
<dbReference type="InterPro" id="IPR037523">
    <property type="entry name" value="VOC_core"/>
</dbReference>
<dbReference type="InterPro" id="IPR029068">
    <property type="entry name" value="Glyas_Bleomycin-R_OHBP_Dase"/>
</dbReference>
<protein>
    <submittedName>
        <fullName evidence="5">Glyoxalase domain containing protein</fullName>
    </submittedName>
</protein>
<evidence type="ECO:0000256" key="2">
    <source>
        <dbReference type="ARBA" id="ARBA00022737"/>
    </source>
</evidence>
<reference evidence="5 6" key="1">
    <citation type="journal article" date="2010" name="Nature">
        <title>The Ectocarpus genome and the independent evolution of multicellularity in brown algae.</title>
        <authorList>
            <person name="Cock J.M."/>
            <person name="Sterck L."/>
            <person name="Rouze P."/>
            <person name="Scornet D."/>
            <person name="Allen A.E."/>
            <person name="Amoutzias G."/>
            <person name="Anthouard V."/>
            <person name="Artiguenave F."/>
            <person name="Aury J.M."/>
            <person name="Badger J.H."/>
            <person name="Beszteri B."/>
            <person name="Billiau K."/>
            <person name="Bonnet E."/>
            <person name="Bothwell J.H."/>
            <person name="Bowler C."/>
            <person name="Boyen C."/>
            <person name="Brownlee C."/>
            <person name="Carrano C.J."/>
            <person name="Charrier B."/>
            <person name="Cho G.Y."/>
            <person name="Coelho S.M."/>
            <person name="Collen J."/>
            <person name="Corre E."/>
            <person name="Da Silva C."/>
            <person name="Delage L."/>
            <person name="Delaroque N."/>
            <person name="Dittami S.M."/>
            <person name="Doulbeau S."/>
            <person name="Elias M."/>
            <person name="Farnham G."/>
            <person name="Gachon C.M."/>
            <person name="Gschloessl B."/>
            <person name="Heesch S."/>
            <person name="Jabbari K."/>
            <person name="Jubin C."/>
            <person name="Kawai H."/>
            <person name="Kimura K."/>
            <person name="Kloareg B."/>
            <person name="Kupper F.C."/>
            <person name="Lang D."/>
            <person name="Le Bail A."/>
            <person name="Leblanc C."/>
            <person name="Lerouge P."/>
            <person name="Lohr M."/>
            <person name="Lopez P.J."/>
            <person name="Martens C."/>
            <person name="Maumus F."/>
            <person name="Michel G."/>
            <person name="Miranda-Saavedra D."/>
            <person name="Morales J."/>
            <person name="Moreau H."/>
            <person name="Motomura T."/>
            <person name="Nagasato C."/>
            <person name="Napoli C.A."/>
            <person name="Nelson D.R."/>
            <person name="Nyvall-Collen P."/>
            <person name="Peters A.F."/>
            <person name="Pommier C."/>
            <person name="Potin P."/>
            <person name="Poulain J."/>
            <person name="Quesneville H."/>
            <person name="Read B."/>
            <person name="Rensing S.A."/>
            <person name="Ritter A."/>
            <person name="Rousvoal S."/>
            <person name="Samanta M."/>
            <person name="Samson G."/>
            <person name="Schroeder D.C."/>
            <person name="Segurens B."/>
            <person name="Strittmatter M."/>
            <person name="Tonon T."/>
            <person name="Tregear J.W."/>
            <person name="Valentin K."/>
            <person name="von Dassow P."/>
            <person name="Yamagishi T."/>
            <person name="Van de Peer Y."/>
            <person name="Wincker P."/>
        </authorList>
    </citation>
    <scope>NUCLEOTIDE SEQUENCE [LARGE SCALE GENOMIC DNA]</scope>
    <source>
        <strain evidence="6">Ec32 / CCAP1310/4</strain>
    </source>
</reference>
<keyword evidence="6" id="KW-1185">Reference proteome</keyword>
<name>D8LB56_ECTSI</name>
<evidence type="ECO:0000256" key="1">
    <source>
        <dbReference type="ARBA" id="ARBA00010363"/>
    </source>
</evidence>
<dbReference type="InterPro" id="IPR043193">
    <property type="entry name" value="GLOD4"/>
</dbReference>
<dbReference type="Pfam" id="PF00903">
    <property type="entry name" value="Glyoxalase"/>
    <property type="match status" value="1"/>
</dbReference>
<dbReference type="eggNOG" id="KOG2943">
    <property type="taxonomic scope" value="Eukaryota"/>
</dbReference>
<dbReference type="SUPFAM" id="SSF54593">
    <property type="entry name" value="Glyoxalase/Bleomycin resistance protein/Dihydroxybiphenyl dioxygenase"/>
    <property type="match status" value="1"/>
</dbReference>
<dbReference type="OrthoDB" id="44061at2759"/>
<dbReference type="Gene3D" id="3.10.180.10">
    <property type="entry name" value="2,3-Dihydroxybiphenyl 1,2-Dioxygenase, domain 1"/>
    <property type="match status" value="2"/>
</dbReference>
<dbReference type="AlphaFoldDB" id="D8LB56"/>
<sequence length="428" mass="44623">MSSAAAGGSRALHWVLKIGSLKKSMTFFENVLGLKVLRHEEFDEGCEATCNGPYGGAWSKTMIGYGPEEEGFALELTYNYGIDGYKNGDDLQYICLQLDVEATKAKAEAEGYACAAASGGGVLISGPDGYKYKAIPSIEGRKERFVSVGLKVSDLPASTAYWCDLLGMSKFSAPAPVSEPGDGVGLLSETVGYGEEQVKLDLLQAPGAEKTPIDHGLASGRIAFACDLVPPIHSEAAAAASGTVITPPLTLPTPGKADVVVTILGDPDGYEICFVEAVAFYQLAEPKYDVIDFESRATRGGDGAAPPKSEKLQHAAGVTAAVTTPEEVAEAVAAASGDGLVLLDFGAGWCKNCKKMVPAIEKLATGPLGEKLKVLTVDIDEADELADEYDVSGVPTFVALRGGRGDKADEYKGNDPAALEAKISALLG</sequence>
<comment type="similarity">
    <text evidence="1">Belongs to the glyoxalase I family.</text>
</comment>
<dbReference type="InterPro" id="IPR013766">
    <property type="entry name" value="Thioredoxin_domain"/>
</dbReference>
<evidence type="ECO:0000259" key="4">
    <source>
        <dbReference type="PROSITE" id="PS51819"/>
    </source>
</evidence>
<feature type="domain" description="VOC" evidence="4">
    <location>
        <begin position="10"/>
        <end position="151"/>
    </location>
</feature>
<dbReference type="STRING" id="2880.D8LB56"/>
<dbReference type="PROSITE" id="PS51352">
    <property type="entry name" value="THIOREDOXIN_2"/>
    <property type="match status" value="1"/>
</dbReference>
<evidence type="ECO:0000259" key="3">
    <source>
        <dbReference type="PROSITE" id="PS51352"/>
    </source>
</evidence>
<dbReference type="CDD" id="cd02947">
    <property type="entry name" value="TRX_family"/>
    <property type="match status" value="1"/>
</dbReference>
<dbReference type="SUPFAM" id="SSF52833">
    <property type="entry name" value="Thioredoxin-like"/>
    <property type="match status" value="1"/>
</dbReference>